<comment type="subcellular location">
    <subcellularLocation>
        <location evidence="1">Membrane</location>
        <topology evidence="1">Multi-pass membrane protein</topology>
    </subcellularLocation>
</comment>
<evidence type="ECO:0000256" key="1">
    <source>
        <dbReference type="ARBA" id="ARBA00004141"/>
    </source>
</evidence>
<feature type="transmembrane region" description="Helical" evidence="10">
    <location>
        <begin position="351"/>
        <end position="374"/>
    </location>
</feature>
<dbReference type="Proteomes" id="UP000256970">
    <property type="component" value="Unassembled WGS sequence"/>
</dbReference>
<keyword evidence="7" id="KW-0443">Lipid metabolism</keyword>
<dbReference type="AlphaFoldDB" id="A0A383WID8"/>
<keyword evidence="8 10" id="KW-0472">Membrane</keyword>
<reference evidence="12 13" key="1">
    <citation type="submission" date="2016-10" db="EMBL/GenBank/DDBJ databases">
        <authorList>
            <person name="Cai Z."/>
        </authorList>
    </citation>
    <scope>NUCLEOTIDE SEQUENCE [LARGE SCALE GENOMIC DNA]</scope>
</reference>
<proteinExistence type="inferred from homology"/>
<evidence type="ECO:0000256" key="6">
    <source>
        <dbReference type="ARBA" id="ARBA00022989"/>
    </source>
</evidence>
<accession>A0A383WID8</accession>
<dbReference type="GO" id="GO:0033188">
    <property type="term" value="F:sphingomyelin synthase activity"/>
    <property type="evidence" value="ECO:0007669"/>
    <property type="project" value="TreeGrafter"/>
</dbReference>
<comment type="similarity">
    <text evidence="2">Belongs to the sphingomyelin synthase family.</text>
</comment>
<gene>
    <name evidence="12" type="ORF">BQ4739_LOCUS17231</name>
</gene>
<dbReference type="GO" id="GO:0005789">
    <property type="term" value="C:endoplasmic reticulum membrane"/>
    <property type="evidence" value="ECO:0007669"/>
    <property type="project" value="TreeGrafter"/>
</dbReference>
<protein>
    <recommendedName>
        <fullName evidence="11">Sphingomyelin synthase-like domain-containing protein</fullName>
    </recommendedName>
</protein>
<feature type="transmembrane region" description="Helical" evidence="10">
    <location>
        <begin position="81"/>
        <end position="100"/>
    </location>
</feature>
<evidence type="ECO:0000256" key="3">
    <source>
        <dbReference type="ARBA" id="ARBA00022679"/>
    </source>
</evidence>
<evidence type="ECO:0000256" key="2">
    <source>
        <dbReference type="ARBA" id="ARBA00005441"/>
    </source>
</evidence>
<evidence type="ECO:0000256" key="10">
    <source>
        <dbReference type="SAM" id="Phobius"/>
    </source>
</evidence>
<keyword evidence="3" id="KW-0808">Transferase</keyword>
<dbReference type="InterPro" id="IPR045221">
    <property type="entry name" value="Sphingomyelin_synth-like"/>
</dbReference>
<keyword evidence="5" id="KW-0746">Sphingolipid metabolism</keyword>
<dbReference type="GO" id="GO:0046513">
    <property type="term" value="P:ceramide biosynthetic process"/>
    <property type="evidence" value="ECO:0007669"/>
    <property type="project" value="TreeGrafter"/>
</dbReference>
<keyword evidence="6 10" id="KW-1133">Transmembrane helix</keyword>
<keyword evidence="4 10" id="KW-0812">Transmembrane</keyword>
<dbReference type="GO" id="GO:0005886">
    <property type="term" value="C:plasma membrane"/>
    <property type="evidence" value="ECO:0007669"/>
    <property type="project" value="TreeGrafter"/>
</dbReference>
<feature type="region of interest" description="Disordered" evidence="9">
    <location>
        <begin position="1"/>
        <end position="21"/>
    </location>
</feature>
<dbReference type="Pfam" id="PF14360">
    <property type="entry name" value="PAP2_C"/>
    <property type="match status" value="1"/>
</dbReference>
<evidence type="ECO:0000313" key="12">
    <source>
        <dbReference type="EMBL" id="SZX76864.1"/>
    </source>
</evidence>
<feature type="domain" description="Sphingomyelin synthase-like" evidence="11">
    <location>
        <begin position="262"/>
        <end position="331"/>
    </location>
</feature>
<feature type="transmembrane region" description="Helical" evidence="10">
    <location>
        <begin position="313"/>
        <end position="331"/>
    </location>
</feature>
<dbReference type="EMBL" id="FNXT01001268">
    <property type="protein sequence ID" value="SZX76864.1"/>
    <property type="molecule type" value="Genomic_DNA"/>
</dbReference>
<evidence type="ECO:0000256" key="7">
    <source>
        <dbReference type="ARBA" id="ARBA00023098"/>
    </source>
</evidence>
<feature type="transmembrane region" description="Helical" evidence="10">
    <location>
        <begin position="57"/>
        <end position="75"/>
    </location>
</feature>
<keyword evidence="13" id="KW-1185">Reference proteome</keyword>
<evidence type="ECO:0000256" key="5">
    <source>
        <dbReference type="ARBA" id="ARBA00022919"/>
    </source>
</evidence>
<dbReference type="InterPro" id="IPR025749">
    <property type="entry name" value="Sphingomyelin_synth-like_dom"/>
</dbReference>
<evidence type="ECO:0000256" key="4">
    <source>
        <dbReference type="ARBA" id="ARBA00022692"/>
    </source>
</evidence>
<dbReference type="STRING" id="3088.A0A383WID8"/>
<sequence>MAAKKRSIKANQESKNINSGDHGGYPRCNGVAAEHKVPAAAAADTINLWQSRCRPQLAVAVGVVFLLLPALQAYLEPPSAFWQYVLAACLFLTACRVITFERWGHELPYVRRFLACFAAMVAELLVENLMVWVVSATDARNQELVPGLQDNGEALLHSLAGSNGWLHFFIHGKWFDIKHFLGAILLLAFSNMWEQHPFSSFGMMARFSLTICVARLLRTACFMSTVLPSPTPGCYMRRFPPPPRSWFGIVWIGVTELRGFGGCNDLIFSGHASFWTVAPLMFCSYYPNRFSSPLLWLALLQTCIRDIIDRQHYTVDMILAVAVTTAAWGWTRRVYPEDAPLPSSEGEADGRPTAAALLLVVVGLATAAVAVFVAKS</sequence>
<feature type="transmembrane region" description="Helical" evidence="10">
    <location>
        <begin position="199"/>
        <end position="217"/>
    </location>
</feature>
<dbReference type="PANTHER" id="PTHR21290:SF25">
    <property type="entry name" value="SPHINGOMYELIN SYNTHASE-RELATED PROTEIN 1"/>
    <property type="match status" value="1"/>
</dbReference>
<name>A0A383WID8_TETOB</name>
<evidence type="ECO:0000256" key="8">
    <source>
        <dbReference type="ARBA" id="ARBA00023136"/>
    </source>
</evidence>
<feature type="compositionally biased region" description="Polar residues" evidence="9">
    <location>
        <begin position="9"/>
        <end position="19"/>
    </location>
</feature>
<evidence type="ECO:0000313" key="13">
    <source>
        <dbReference type="Proteomes" id="UP000256970"/>
    </source>
</evidence>
<evidence type="ECO:0000256" key="9">
    <source>
        <dbReference type="SAM" id="MobiDB-lite"/>
    </source>
</evidence>
<dbReference type="PANTHER" id="PTHR21290">
    <property type="entry name" value="SPHINGOMYELIN SYNTHETASE"/>
    <property type="match status" value="1"/>
</dbReference>
<evidence type="ECO:0000259" key="11">
    <source>
        <dbReference type="Pfam" id="PF14360"/>
    </source>
</evidence>
<dbReference type="GO" id="GO:0047493">
    <property type="term" value="F:ceramide cholinephosphotransferase activity"/>
    <property type="evidence" value="ECO:0007669"/>
    <property type="project" value="TreeGrafter"/>
</dbReference>
<dbReference type="GO" id="GO:0000139">
    <property type="term" value="C:Golgi membrane"/>
    <property type="evidence" value="ECO:0007669"/>
    <property type="project" value="TreeGrafter"/>
</dbReference>
<organism evidence="12 13">
    <name type="scientific">Tetradesmus obliquus</name>
    <name type="common">Green alga</name>
    <name type="synonym">Acutodesmus obliquus</name>
    <dbReference type="NCBI Taxonomy" id="3088"/>
    <lineage>
        <taxon>Eukaryota</taxon>
        <taxon>Viridiplantae</taxon>
        <taxon>Chlorophyta</taxon>
        <taxon>core chlorophytes</taxon>
        <taxon>Chlorophyceae</taxon>
        <taxon>CS clade</taxon>
        <taxon>Sphaeropleales</taxon>
        <taxon>Scenedesmaceae</taxon>
        <taxon>Tetradesmus</taxon>
    </lineage>
</organism>
<feature type="transmembrane region" description="Helical" evidence="10">
    <location>
        <begin position="112"/>
        <end position="134"/>
    </location>
</feature>